<proteinExistence type="predicted"/>
<dbReference type="EMBL" id="VIKS01000014">
    <property type="protein sequence ID" value="TQV84491.1"/>
    <property type="molecule type" value="Genomic_DNA"/>
</dbReference>
<dbReference type="GO" id="GO:0008081">
    <property type="term" value="F:phosphoric diester hydrolase activity"/>
    <property type="evidence" value="ECO:0007669"/>
    <property type="project" value="UniProtKB-ARBA"/>
</dbReference>
<gene>
    <name evidence="3" type="ORF">FLL46_23030</name>
</gene>
<evidence type="ECO:0000313" key="3">
    <source>
        <dbReference type="EMBL" id="TQV84491.1"/>
    </source>
</evidence>
<evidence type="ECO:0000313" key="4">
    <source>
        <dbReference type="Proteomes" id="UP000315439"/>
    </source>
</evidence>
<reference evidence="3 4" key="1">
    <citation type="submission" date="2019-07" db="EMBL/GenBank/DDBJ databases">
        <title>Draft genome for Aliikangiella sp. M105.</title>
        <authorList>
            <person name="Wang G."/>
        </authorList>
    </citation>
    <scope>NUCLEOTIDE SEQUENCE [LARGE SCALE GENOMIC DNA]</scope>
    <source>
        <strain evidence="3 4">M105</strain>
    </source>
</reference>
<dbReference type="SUPFAM" id="SSF109604">
    <property type="entry name" value="HD-domain/PDEase-like"/>
    <property type="match status" value="1"/>
</dbReference>
<dbReference type="Pfam" id="PF11871">
    <property type="entry name" value="DUF3391"/>
    <property type="match status" value="1"/>
</dbReference>
<dbReference type="InterPro" id="IPR021812">
    <property type="entry name" value="DUF3391"/>
</dbReference>
<feature type="domain" description="HD-GYP" evidence="2">
    <location>
        <begin position="159"/>
        <end position="356"/>
    </location>
</feature>
<dbReference type="SMART" id="SM00471">
    <property type="entry name" value="HDc"/>
    <property type="match status" value="1"/>
</dbReference>
<dbReference type="RefSeq" id="WP_142934155.1">
    <property type="nucleotide sequence ID" value="NZ_ML660170.1"/>
</dbReference>
<evidence type="ECO:0000259" key="2">
    <source>
        <dbReference type="PROSITE" id="PS51832"/>
    </source>
</evidence>
<comment type="caution">
    <text evidence="3">The sequence shown here is derived from an EMBL/GenBank/DDBJ whole genome shotgun (WGS) entry which is preliminary data.</text>
</comment>
<keyword evidence="4" id="KW-1185">Reference proteome</keyword>
<dbReference type="InterPro" id="IPR037522">
    <property type="entry name" value="HD_GYP_dom"/>
</dbReference>
<dbReference type="PANTHER" id="PTHR43155">
    <property type="entry name" value="CYCLIC DI-GMP PHOSPHODIESTERASE PA4108-RELATED"/>
    <property type="match status" value="1"/>
</dbReference>
<dbReference type="PANTHER" id="PTHR43155:SF2">
    <property type="entry name" value="CYCLIC DI-GMP PHOSPHODIESTERASE PA4108"/>
    <property type="match status" value="1"/>
</dbReference>
<dbReference type="InterPro" id="IPR003607">
    <property type="entry name" value="HD/PDEase_dom"/>
</dbReference>
<accession>A0A545U4U1</accession>
<dbReference type="CDD" id="cd00077">
    <property type="entry name" value="HDc"/>
    <property type="match status" value="1"/>
</dbReference>
<feature type="region of interest" description="Disordered" evidence="1">
    <location>
        <begin position="84"/>
        <end position="105"/>
    </location>
</feature>
<dbReference type="OrthoDB" id="9816273at2"/>
<dbReference type="Proteomes" id="UP000315439">
    <property type="component" value="Unassembled WGS sequence"/>
</dbReference>
<dbReference type="PROSITE" id="PS51832">
    <property type="entry name" value="HD_GYP"/>
    <property type="match status" value="1"/>
</dbReference>
<name>A0A545U4U1_9GAMM</name>
<dbReference type="Pfam" id="PF13487">
    <property type="entry name" value="HD_5"/>
    <property type="match status" value="1"/>
</dbReference>
<dbReference type="AlphaFoldDB" id="A0A545U4U1"/>
<sequence>MIIEKDISQLGAGSYVIEIVKQTGHFKIKNPGWVRDFHAIEKLISKGVLRVKVDTSKTIPADELESANDDQLTEVDSALLSENDKLDKNKTENSSVSDQVEKSKRSEAAKSKNLAVQIVEAKHLYDEAKSIQSKVLNDIQEGKPIDSSQVKDFTEQSIETIFENPDALACVMNIRCKDEYLLEHSVSVSILISIFGKFLKLKKSLINELAVGAFLHDVGKIKIPDKILNKPGKLTPEEFEEIKKHAVHSKNIVDQTNGISDLSRAIVANHHEKLDGTGYPRGLKSEQLSKYDRMITICDIYDALTADRVYKDGMAQIRAFAILRELASNGQLDAPLVDQFIRCLGVYPVGSLVKLSSEKLAIVESRNADNPTRPKVKAFFSLRNNVFTMAKEIDLSVAENEQIERGVRAGDFDLDMNKITEFLLMQG</sequence>
<dbReference type="Gene3D" id="1.10.3210.10">
    <property type="entry name" value="Hypothetical protein af1432"/>
    <property type="match status" value="1"/>
</dbReference>
<evidence type="ECO:0000256" key="1">
    <source>
        <dbReference type="SAM" id="MobiDB-lite"/>
    </source>
</evidence>
<protein>
    <submittedName>
        <fullName evidence="3">HD-GYP domain-containing protein</fullName>
    </submittedName>
</protein>
<organism evidence="3 4">
    <name type="scientific">Aliikangiella coralliicola</name>
    <dbReference type="NCBI Taxonomy" id="2592383"/>
    <lineage>
        <taxon>Bacteria</taxon>
        <taxon>Pseudomonadati</taxon>
        <taxon>Pseudomonadota</taxon>
        <taxon>Gammaproteobacteria</taxon>
        <taxon>Oceanospirillales</taxon>
        <taxon>Pleioneaceae</taxon>
        <taxon>Aliikangiella</taxon>
    </lineage>
</organism>